<dbReference type="GO" id="GO:0015679">
    <property type="term" value="P:plasma membrane copper ion transport"/>
    <property type="evidence" value="ECO:0007669"/>
    <property type="project" value="TreeGrafter"/>
</dbReference>
<dbReference type="GO" id="GO:0016020">
    <property type="term" value="C:membrane"/>
    <property type="evidence" value="ECO:0007669"/>
    <property type="project" value="InterPro"/>
</dbReference>
<dbReference type="Gene3D" id="2.40.50.100">
    <property type="match status" value="1"/>
</dbReference>
<dbReference type="FunFam" id="2.40.420.20:FF:000006">
    <property type="entry name" value="RND family efflux transporter MFP subunit"/>
    <property type="match status" value="1"/>
</dbReference>
<dbReference type="Gene3D" id="2.40.420.20">
    <property type="match status" value="1"/>
</dbReference>
<accession>A0A9D1KEF3</accession>
<dbReference type="Pfam" id="PF25967">
    <property type="entry name" value="RND-MFP_C"/>
    <property type="match status" value="1"/>
</dbReference>
<protein>
    <submittedName>
        <fullName evidence="5">Efflux RND transporter periplasmic adaptor subunit</fullName>
    </submittedName>
</protein>
<sequence length="395" mass="42777">MKYLIFSFAVSTAILFGCAHNHDHQHESANNHNHQPGENCDLHATDPHEEEADHQDEIIFPAEQAARTDFEVQAVKESNFTSVIHCSGEITASPDDQKFLSSPVSGIVVFSGKNPAEGMPVKAGETLFYISTRGLATGDAVVKARAAYEKARADYERAQILQADRIVSQKDVDAARAEFLRAEAEYQPLAAENENGVPVKAPQTGFLTGLTVTAGQYVDAGAPLAAVSENRRLRLTAEVPQRHFSDLNDITNAYFSTGGTDTTYSISELHGKRLSIGRSTSTGTSLIPVIFEFDNPGELVAGLYTEIALIGKDNEKTIVLPLSALTEAQGVYYVYVQLDEEGYQRREVKIGDSNGREVAIIKGLQAGERVVTRGAVQVKMAAASGTIPHGHSHNH</sequence>
<evidence type="ECO:0000256" key="1">
    <source>
        <dbReference type="ARBA" id="ARBA00009477"/>
    </source>
</evidence>
<evidence type="ECO:0000256" key="2">
    <source>
        <dbReference type="ARBA" id="ARBA00022448"/>
    </source>
</evidence>
<gene>
    <name evidence="5" type="ORF">IAD06_05135</name>
</gene>
<dbReference type="Gene3D" id="2.40.30.170">
    <property type="match status" value="1"/>
</dbReference>
<name>A0A9D1KEF3_9BACT</name>
<dbReference type="PANTHER" id="PTHR30097:SF4">
    <property type="entry name" value="SLR6042 PROTEIN"/>
    <property type="match status" value="1"/>
</dbReference>
<dbReference type="PROSITE" id="PS51257">
    <property type="entry name" value="PROKAR_LIPOPROTEIN"/>
    <property type="match status" value="1"/>
</dbReference>
<evidence type="ECO:0000259" key="4">
    <source>
        <dbReference type="Pfam" id="PF25967"/>
    </source>
</evidence>
<reference evidence="5" key="2">
    <citation type="journal article" date="2021" name="PeerJ">
        <title>Extensive microbial diversity within the chicken gut microbiome revealed by metagenomics and culture.</title>
        <authorList>
            <person name="Gilroy R."/>
            <person name="Ravi A."/>
            <person name="Getino M."/>
            <person name="Pursley I."/>
            <person name="Horton D.L."/>
            <person name="Alikhan N.F."/>
            <person name="Baker D."/>
            <person name="Gharbi K."/>
            <person name="Hall N."/>
            <person name="Watson M."/>
            <person name="Adriaenssens E.M."/>
            <person name="Foster-Nyarko E."/>
            <person name="Jarju S."/>
            <person name="Secka A."/>
            <person name="Antonio M."/>
            <person name="Oren A."/>
            <person name="Chaudhuri R.R."/>
            <person name="La Ragione R."/>
            <person name="Hildebrand F."/>
            <person name="Pallen M.J."/>
        </authorList>
    </citation>
    <scope>NUCLEOTIDE SEQUENCE</scope>
    <source>
        <strain evidence="5">21143</strain>
    </source>
</reference>
<dbReference type="AlphaFoldDB" id="A0A9D1KEF3"/>
<dbReference type="PANTHER" id="PTHR30097">
    <property type="entry name" value="CATION EFFLUX SYSTEM PROTEIN CUSB"/>
    <property type="match status" value="1"/>
</dbReference>
<evidence type="ECO:0000256" key="3">
    <source>
        <dbReference type="SAM" id="MobiDB-lite"/>
    </source>
</evidence>
<evidence type="ECO:0000313" key="6">
    <source>
        <dbReference type="Proteomes" id="UP000886722"/>
    </source>
</evidence>
<dbReference type="GO" id="GO:0022857">
    <property type="term" value="F:transmembrane transporter activity"/>
    <property type="evidence" value="ECO:0007669"/>
    <property type="project" value="InterPro"/>
</dbReference>
<feature type="domain" description="Multidrug resistance protein MdtA-like C-terminal permuted SH3" evidence="4">
    <location>
        <begin position="318"/>
        <end position="375"/>
    </location>
</feature>
<comment type="caution">
    <text evidence="5">The sequence shown here is derived from an EMBL/GenBank/DDBJ whole genome shotgun (WGS) entry which is preliminary data.</text>
</comment>
<feature type="region of interest" description="Disordered" evidence="3">
    <location>
        <begin position="24"/>
        <end position="53"/>
    </location>
</feature>
<dbReference type="InterPro" id="IPR058627">
    <property type="entry name" value="MdtA-like_C"/>
</dbReference>
<dbReference type="InterPro" id="IPR051909">
    <property type="entry name" value="MFP_Cation_Efflux"/>
</dbReference>
<comment type="similarity">
    <text evidence="1">Belongs to the membrane fusion protein (MFP) (TC 8.A.1) family.</text>
</comment>
<dbReference type="Proteomes" id="UP000886722">
    <property type="component" value="Unassembled WGS sequence"/>
</dbReference>
<proteinExistence type="inferred from homology"/>
<dbReference type="GO" id="GO:0030313">
    <property type="term" value="C:cell envelope"/>
    <property type="evidence" value="ECO:0007669"/>
    <property type="project" value="TreeGrafter"/>
</dbReference>
<reference evidence="5" key="1">
    <citation type="submission" date="2020-10" db="EMBL/GenBank/DDBJ databases">
        <authorList>
            <person name="Gilroy R."/>
        </authorList>
    </citation>
    <scope>NUCLEOTIDE SEQUENCE</scope>
    <source>
        <strain evidence="5">21143</strain>
    </source>
</reference>
<dbReference type="InterPro" id="IPR006143">
    <property type="entry name" value="RND_pump_MFP"/>
</dbReference>
<dbReference type="NCBIfam" id="TIGR01730">
    <property type="entry name" value="RND_mfp"/>
    <property type="match status" value="1"/>
</dbReference>
<organism evidence="5 6">
    <name type="scientific">Candidatus Caccoplasma intestinavium</name>
    <dbReference type="NCBI Taxonomy" id="2840716"/>
    <lineage>
        <taxon>Bacteria</taxon>
        <taxon>Pseudomonadati</taxon>
        <taxon>Bacteroidota</taxon>
        <taxon>Bacteroidia</taxon>
        <taxon>Bacteroidales</taxon>
        <taxon>Bacteroidaceae</taxon>
        <taxon>Bacteroidaceae incertae sedis</taxon>
        <taxon>Candidatus Caccoplasma</taxon>
    </lineage>
</organism>
<dbReference type="GO" id="GO:0060003">
    <property type="term" value="P:copper ion export"/>
    <property type="evidence" value="ECO:0007669"/>
    <property type="project" value="TreeGrafter"/>
</dbReference>
<evidence type="ECO:0000313" key="5">
    <source>
        <dbReference type="EMBL" id="HIT39402.1"/>
    </source>
</evidence>
<dbReference type="SUPFAM" id="SSF111369">
    <property type="entry name" value="HlyD-like secretion proteins"/>
    <property type="match status" value="1"/>
</dbReference>
<dbReference type="EMBL" id="DVKT01000037">
    <property type="protein sequence ID" value="HIT39402.1"/>
    <property type="molecule type" value="Genomic_DNA"/>
</dbReference>
<dbReference type="Gene3D" id="1.10.287.470">
    <property type="entry name" value="Helix hairpin bin"/>
    <property type="match status" value="1"/>
</dbReference>
<keyword evidence="2" id="KW-0813">Transport</keyword>